<name>A0A1I5CHT5_9FLAO</name>
<feature type="transmembrane region" description="Helical" evidence="1">
    <location>
        <begin position="6"/>
        <end position="23"/>
    </location>
</feature>
<keyword evidence="1" id="KW-0812">Transmembrane</keyword>
<evidence type="ECO:0008006" key="4">
    <source>
        <dbReference type="Google" id="ProtNLM"/>
    </source>
</evidence>
<reference evidence="3" key="1">
    <citation type="submission" date="2016-10" db="EMBL/GenBank/DDBJ databases">
        <authorList>
            <person name="Varghese N."/>
            <person name="Submissions S."/>
        </authorList>
    </citation>
    <scope>NUCLEOTIDE SEQUENCE [LARGE SCALE GENOMIC DNA]</scope>
    <source>
        <strain evidence="3">DSM 23925</strain>
    </source>
</reference>
<dbReference type="Proteomes" id="UP000198705">
    <property type="component" value="Unassembled WGS sequence"/>
</dbReference>
<evidence type="ECO:0000256" key="1">
    <source>
        <dbReference type="SAM" id="Phobius"/>
    </source>
</evidence>
<dbReference type="EMBL" id="FOVN01000005">
    <property type="protein sequence ID" value="SFN86457.1"/>
    <property type="molecule type" value="Genomic_DNA"/>
</dbReference>
<dbReference type="STRING" id="649333.SAMN04487989_10584"/>
<sequence length="154" mass="18288">MDYQIIIVRIFIPLIINLFLMMINRVEKLSLLSEMISFAKNESDLKPIEYNFLLAIARQLDISREDFDYLIEHPINYIHLKSHSERIVQFHRLVLLMNIDEENSPKDKIKLHNYGLRMGLSHESINKVLYLMESFPNKVVPPDVLIDIFKVQYN</sequence>
<keyword evidence="1" id="KW-0472">Membrane</keyword>
<gene>
    <name evidence="2" type="ORF">SAMN04487989_10584</name>
</gene>
<accession>A0A1I5CHT5</accession>
<evidence type="ECO:0000313" key="3">
    <source>
        <dbReference type="Proteomes" id="UP000198705"/>
    </source>
</evidence>
<proteinExistence type="predicted"/>
<dbReference type="AlphaFoldDB" id="A0A1I5CHT5"/>
<dbReference type="InterPro" id="IPR029024">
    <property type="entry name" value="TerB-like"/>
</dbReference>
<protein>
    <recommendedName>
        <fullName evidence="4">Tellurite resistance protein TerB</fullName>
    </recommendedName>
</protein>
<organism evidence="2 3">
    <name type="scientific">Bizionia echini</name>
    <dbReference type="NCBI Taxonomy" id="649333"/>
    <lineage>
        <taxon>Bacteria</taxon>
        <taxon>Pseudomonadati</taxon>
        <taxon>Bacteroidota</taxon>
        <taxon>Flavobacteriia</taxon>
        <taxon>Flavobacteriales</taxon>
        <taxon>Flavobacteriaceae</taxon>
        <taxon>Bizionia</taxon>
    </lineage>
</organism>
<keyword evidence="1" id="KW-1133">Transmembrane helix</keyword>
<dbReference type="SUPFAM" id="SSF158682">
    <property type="entry name" value="TerB-like"/>
    <property type="match status" value="1"/>
</dbReference>
<keyword evidence="3" id="KW-1185">Reference proteome</keyword>
<evidence type="ECO:0000313" key="2">
    <source>
        <dbReference type="EMBL" id="SFN86457.1"/>
    </source>
</evidence>